<accession>A0A975IZD1</accession>
<dbReference type="PROSITE" id="PS00041">
    <property type="entry name" value="HTH_ARAC_FAMILY_1"/>
    <property type="match status" value="1"/>
</dbReference>
<evidence type="ECO:0000256" key="2">
    <source>
        <dbReference type="ARBA" id="ARBA00023125"/>
    </source>
</evidence>
<gene>
    <name evidence="5" type="ORF">KBB96_00245</name>
</gene>
<feature type="domain" description="HTH araC/xylS-type" evidence="4">
    <location>
        <begin position="296"/>
        <end position="394"/>
    </location>
</feature>
<dbReference type="SMART" id="SM00342">
    <property type="entry name" value="HTH_ARAC"/>
    <property type="match status" value="1"/>
</dbReference>
<evidence type="ECO:0000259" key="4">
    <source>
        <dbReference type="PROSITE" id="PS01124"/>
    </source>
</evidence>
<keyword evidence="1" id="KW-0805">Transcription regulation</keyword>
<dbReference type="InterPro" id="IPR046335">
    <property type="entry name" value="LacI/GalR-like_sensor"/>
</dbReference>
<dbReference type="PROSITE" id="PS01124">
    <property type="entry name" value="HTH_ARAC_FAMILY_2"/>
    <property type="match status" value="1"/>
</dbReference>
<dbReference type="InterPro" id="IPR009057">
    <property type="entry name" value="Homeodomain-like_sf"/>
</dbReference>
<evidence type="ECO:0000256" key="3">
    <source>
        <dbReference type="ARBA" id="ARBA00023163"/>
    </source>
</evidence>
<dbReference type="Pfam" id="PF13377">
    <property type="entry name" value="Peripla_BP_3"/>
    <property type="match status" value="1"/>
</dbReference>
<reference evidence="5" key="1">
    <citation type="submission" date="2021-04" db="EMBL/GenBank/DDBJ databases">
        <title>Luteolibacter sp. 32A isolated from the skin of an Anderson's salamander (Ambystoma andersonii).</title>
        <authorList>
            <person name="Spergser J."/>
            <person name="Busse H.-J."/>
        </authorList>
    </citation>
    <scope>NUCLEOTIDE SEQUENCE</scope>
    <source>
        <strain evidence="5">32A</strain>
    </source>
</reference>
<organism evidence="5 6">
    <name type="scientific">Luteolibacter ambystomatis</name>
    <dbReference type="NCBI Taxonomy" id="2824561"/>
    <lineage>
        <taxon>Bacteria</taxon>
        <taxon>Pseudomonadati</taxon>
        <taxon>Verrucomicrobiota</taxon>
        <taxon>Verrucomicrobiia</taxon>
        <taxon>Verrucomicrobiales</taxon>
        <taxon>Verrucomicrobiaceae</taxon>
        <taxon>Luteolibacter</taxon>
    </lineage>
</organism>
<name>A0A975IZD1_9BACT</name>
<dbReference type="InterPro" id="IPR018062">
    <property type="entry name" value="HTH_AraC-typ_CS"/>
</dbReference>
<dbReference type="AlphaFoldDB" id="A0A975IZD1"/>
<evidence type="ECO:0000256" key="1">
    <source>
        <dbReference type="ARBA" id="ARBA00023015"/>
    </source>
</evidence>
<dbReference type="SUPFAM" id="SSF46689">
    <property type="entry name" value="Homeodomain-like"/>
    <property type="match status" value="1"/>
</dbReference>
<dbReference type="Proteomes" id="UP000676169">
    <property type="component" value="Chromosome"/>
</dbReference>
<dbReference type="Pfam" id="PF12833">
    <property type="entry name" value="HTH_18"/>
    <property type="match status" value="1"/>
</dbReference>
<sequence length="395" mass="43337">MQTRVDAPQKSGILMLSLGYYEVQLHAGIAAWAKDHDWELDTGIVFRSNLPLPDERTHWSGVLATIDRPEVADWVRNLKCPVVRMLEAGSPALGEKVAGIPKVECDCESIGAMGARHLLTLGNVHFGFYCHTGGHDGRAIERGFLRAMREAGKEPFTIDFRPEHPELAIGTPSPREAWMEWLAGKLASIPLPAAIMAEDDRFALVLAQTARRMGIRIPTELAILGVDDNRLLLGSSPIGISSVDSDLWAVGYRAADLAARLISGEPAPTAPVKIPARQVIVRESSTTFHGHHPKADAALRYIREHFRSPLSVESVANHVGLSARGLQKIMMKEACPSIHQEILRLRLDAAEQLLTETNLKLEAIAAETGLGNAKNLCRVFLKHRGTTPRQARRSN</sequence>
<dbReference type="PANTHER" id="PTHR30146:SF24">
    <property type="entry name" value="XYLOSE OPERON REGULATORY PROTEIN"/>
    <property type="match status" value="1"/>
</dbReference>
<protein>
    <submittedName>
        <fullName evidence="5">Substrate-binding domain-containing protein</fullName>
    </submittedName>
</protein>
<dbReference type="GO" id="GO:0000976">
    <property type="term" value="F:transcription cis-regulatory region binding"/>
    <property type="evidence" value="ECO:0007669"/>
    <property type="project" value="TreeGrafter"/>
</dbReference>
<dbReference type="InterPro" id="IPR028082">
    <property type="entry name" value="Peripla_BP_I"/>
</dbReference>
<dbReference type="Gene3D" id="1.10.10.60">
    <property type="entry name" value="Homeodomain-like"/>
    <property type="match status" value="1"/>
</dbReference>
<dbReference type="PANTHER" id="PTHR30146">
    <property type="entry name" value="LACI-RELATED TRANSCRIPTIONAL REPRESSOR"/>
    <property type="match status" value="1"/>
</dbReference>
<evidence type="ECO:0000313" key="5">
    <source>
        <dbReference type="EMBL" id="QUE51346.1"/>
    </source>
</evidence>
<keyword evidence="3" id="KW-0804">Transcription</keyword>
<keyword evidence="2" id="KW-0238">DNA-binding</keyword>
<dbReference type="EMBL" id="CP073100">
    <property type="protein sequence ID" value="QUE51346.1"/>
    <property type="molecule type" value="Genomic_DNA"/>
</dbReference>
<evidence type="ECO:0000313" key="6">
    <source>
        <dbReference type="Proteomes" id="UP000676169"/>
    </source>
</evidence>
<dbReference type="Gene3D" id="3.40.50.2300">
    <property type="match status" value="2"/>
</dbReference>
<dbReference type="RefSeq" id="WP_211631485.1">
    <property type="nucleotide sequence ID" value="NZ_CP073100.1"/>
</dbReference>
<proteinExistence type="predicted"/>
<dbReference type="InterPro" id="IPR018060">
    <property type="entry name" value="HTH_AraC"/>
</dbReference>
<dbReference type="GO" id="GO:0003700">
    <property type="term" value="F:DNA-binding transcription factor activity"/>
    <property type="evidence" value="ECO:0007669"/>
    <property type="project" value="InterPro"/>
</dbReference>
<keyword evidence="6" id="KW-1185">Reference proteome</keyword>
<dbReference type="SUPFAM" id="SSF53822">
    <property type="entry name" value="Periplasmic binding protein-like I"/>
    <property type="match status" value="1"/>
</dbReference>
<dbReference type="KEGG" id="lamb:KBB96_00245"/>